<sequence>MCGDVTPRSQERTGMLVMLIAERGGCLPAASMQWLLAAGNQPHGGGLFVRFAQCGTRASPGRRVGRCRCSVP</sequence>
<dbReference type="AlphaFoldDB" id="A0AB38E2A5"/>
<evidence type="ECO:0000313" key="3">
    <source>
        <dbReference type="Proteomes" id="UP000234166"/>
    </source>
</evidence>
<proteinExistence type="predicted"/>
<reference evidence="3 4" key="1">
    <citation type="submission" date="2017-10" db="EMBL/GenBank/DDBJ databases">
        <authorList>
            <person name="Regsiter A."/>
            <person name="William W."/>
        </authorList>
    </citation>
    <scope>NUCLEOTIDE SEQUENCE [LARGE SCALE GENOMIC DNA]</scope>
    <source>
        <strain evidence="1 4">CFBP6984</strain>
        <strain evidence="2 3">CFBP7430</strain>
    </source>
</reference>
<evidence type="ECO:0000313" key="2">
    <source>
        <dbReference type="EMBL" id="SON90830.1"/>
    </source>
</evidence>
<gene>
    <name evidence="1" type="ORF">XAP6984_540004</name>
    <name evidence="2" type="ORF">XAP7430_500004</name>
</gene>
<evidence type="ECO:0000313" key="4">
    <source>
        <dbReference type="Proteomes" id="UP000234181"/>
    </source>
</evidence>
<protein>
    <recommendedName>
        <fullName evidence="5">Transposase</fullName>
    </recommendedName>
</protein>
<comment type="caution">
    <text evidence="2">The sequence shown here is derived from an EMBL/GenBank/DDBJ whole genome shotgun (WGS) entry which is preliminary data.</text>
</comment>
<name>A0AB38E2A5_XANCH</name>
<accession>A0AB38E2A5</accession>
<evidence type="ECO:0008006" key="5">
    <source>
        <dbReference type="Google" id="ProtNLM"/>
    </source>
</evidence>
<dbReference type="Proteomes" id="UP000234181">
    <property type="component" value="Unassembled WGS sequence"/>
</dbReference>
<dbReference type="EMBL" id="OCYT01000111">
    <property type="protein sequence ID" value="SON83917.1"/>
    <property type="molecule type" value="Genomic_DNA"/>
</dbReference>
<evidence type="ECO:0000313" key="1">
    <source>
        <dbReference type="EMBL" id="SON83917.1"/>
    </source>
</evidence>
<dbReference type="Proteomes" id="UP000234166">
    <property type="component" value="Unassembled WGS sequence"/>
</dbReference>
<keyword evidence="4" id="KW-1185">Reference proteome</keyword>
<dbReference type="EMBL" id="OCYS01000106">
    <property type="protein sequence ID" value="SON90830.1"/>
    <property type="molecule type" value="Genomic_DNA"/>
</dbReference>
<organism evidence="2 3">
    <name type="scientific">Xanthomonas campestris pv. phaseoli</name>
    <dbReference type="NCBI Taxonomy" id="317013"/>
    <lineage>
        <taxon>Bacteria</taxon>
        <taxon>Pseudomonadati</taxon>
        <taxon>Pseudomonadota</taxon>
        <taxon>Gammaproteobacteria</taxon>
        <taxon>Lysobacterales</taxon>
        <taxon>Lysobacteraceae</taxon>
        <taxon>Xanthomonas</taxon>
    </lineage>
</organism>